<reference evidence="1" key="1">
    <citation type="journal article" date="2019" name="bioRxiv">
        <title>The Genome of the Zebra Mussel, Dreissena polymorpha: A Resource for Invasive Species Research.</title>
        <authorList>
            <person name="McCartney M.A."/>
            <person name="Auch B."/>
            <person name="Kono T."/>
            <person name="Mallez S."/>
            <person name="Zhang Y."/>
            <person name="Obille A."/>
            <person name="Becker A."/>
            <person name="Abrahante J.E."/>
            <person name="Garbe J."/>
            <person name="Badalamenti J.P."/>
            <person name="Herman A."/>
            <person name="Mangelson H."/>
            <person name="Liachko I."/>
            <person name="Sullivan S."/>
            <person name="Sone E.D."/>
            <person name="Koren S."/>
            <person name="Silverstein K.A.T."/>
            <person name="Beckman K.B."/>
            <person name="Gohl D.M."/>
        </authorList>
    </citation>
    <scope>NUCLEOTIDE SEQUENCE</scope>
    <source>
        <strain evidence="1">Duluth1</strain>
        <tissue evidence="1">Whole animal</tissue>
    </source>
</reference>
<comment type="caution">
    <text evidence="1">The sequence shown here is derived from an EMBL/GenBank/DDBJ whole genome shotgun (WGS) entry which is preliminary data.</text>
</comment>
<keyword evidence="2" id="KW-1185">Reference proteome</keyword>
<evidence type="ECO:0000313" key="1">
    <source>
        <dbReference type="EMBL" id="KAH3842069.1"/>
    </source>
</evidence>
<dbReference type="Proteomes" id="UP000828390">
    <property type="component" value="Unassembled WGS sequence"/>
</dbReference>
<dbReference type="EMBL" id="JAIWYP010000004">
    <property type="protein sequence ID" value="KAH3842069.1"/>
    <property type="molecule type" value="Genomic_DNA"/>
</dbReference>
<accession>A0A9D4QSR1</accession>
<sequence>MLFCALVTDRPTAARILVKAPVRSGWTASNVMGMNQASASAVISHGALTIVDIRRMQGSTVTVQTVILS</sequence>
<organism evidence="1 2">
    <name type="scientific">Dreissena polymorpha</name>
    <name type="common">Zebra mussel</name>
    <name type="synonym">Mytilus polymorpha</name>
    <dbReference type="NCBI Taxonomy" id="45954"/>
    <lineage>
        <taxon>Eukaryota</taxon>
        <taxon>Metazoa</taxon>
        <taxon>Spiralia</taxon>
        <taxon>Lophotrochozoa</taxon>
        <taxon>Mollusca</taxon>
        <taxon>Bivalvia</taxon>
        <taxon>Autobranchia</taxon>
        <taxon>Heteroconchia</taxon>
        <taxon>Euheterodonta</taxon>
        <taxon>Imparidentia</taxon>
        <taxon>Neoheterodontei</taxon>
        <taxon>Myida</taxon>
        <taxon>Dreissenoidea</taxon>
        <taxon>Dreissenidae</taxon>
        <taxon>Dreissena</taxon>
    </lineage>
</organism>
<proteinExistence type="predicted"/>
<evidence type="ECO:0000313" key="2">
    <source>
        <dbReference type="Proteomes" id="UP000828390"/>
    </source>
</evidence>
<dbReference type="AlphaFoldDB" id="A0A9D4QSR1"/>
<name>A0A9D4QSR1_DREPO</name>
<gene>
    <name evidence="1" type="ORF">DPMN_115557</name>
</gene>
<protein>
    <submittedName>
        <fullName evidence="1">Uncharacterized protein</fullName>
    </submittedName>
</protein>
<reference evidence="1" key="2">
    <citation type="submission" date="2020-11" db="EMBL/GenBank/DDBJ databases">
        <authorList>
            <person name="McCartney M.A."/>
            <person name="Auch B."/>
            <person name="Kono T."/>
            <person name="Mallez S."/>
            <person name="Becker A."/>
            <person name="Gohl D.M."/>
            <person name="Silverstein K.A.T."/>
            <person name="Koren S."/>
            <person name="Bechman K.B."/>
            <person name="Herman A."/>
            <person name="Abrahante J.E."/>
            <person name="Garbe J."/>
        </authorList>
    </citation>
    <scope>NUCLEOTIDE SEQUENCE</scope>
    <source>
        <strain evidence="1">Duluth1</strain>
        <tissue evidence="1">Whole animal</tissue>
    </source>
</reference>